<dbReference type="OMA" id="ASHMINY"/>
<dbReference type="OrthoDB" id="3267813at2759"/>
<dbReference type="STRING" id="945553.A0A0D2ND91"/>
<organism evidence="3 4">
    <name type="scientific">Hypholoma sublateritium (strain FD-334 SS-4)</name>
    <dbReference type="NCBI Taxonomy" id="945553"/>
    <lineage>
        <taxon>Eukaryota</taxon>
        <taxon>Fungi</taxon>
        <taxon>Dikarya</taxon>
        <taxon>Basidiomycota</taxon>
        <taxon>Agaricomycotina</taxon>
        <taxon>Agaricomycetes</taxon>
        <taxon>Agaricomycetidae</taxon>
        <taxon>Agaricales</taxon>
        <taxon>Agaricineae</taxon>
        <taxon>Strophariaceae</taxon>
        <taxon>Hypholoma</taxon>
    </lineage>
</organism>
<keyword evidence="2" id="KW-0812">Transmembrane</keyword>
<keyword evidence="4" id="KW-1185">Reference proteome</keyword>
<keyword evidence="2" id="KW-1133">Transmembrane helix</keyword>
<proteinExistence type="predicted"/>
<sequence>MSEGPLVSTVADGMLVPQIKTLILRGVYAYTWSFEEDPSQCGQLTVAITGNDGTPPFHILIAPFGPSPLPNGVETRGVLDIPFAGSQREVQFQLTYPASSQFVAVVSDASSFASGGTSVATMVKNSNDSSCFDATSTVQFDFVFNISPIVNQVVQCKALRIWWDPTMVQGTPNFLGIIPGGQSFIIQEGSITTDSTGNTGTGFSWTPSLRAGTTFLLTGGDPRGNGTGGAVSYVVALGNDVDSCLSNNSPSSTPGSPAGGSIPTSTPGSTTGASVPTLASTSGSVGSSTSTSVGATTGVSGGGLPSATVRTIAIVSVVGGVVIVVVLALVYILRRRNRAQGLYGRRRDGVPGEGDSDGTPYPTGGMRSHRQAHAYQPSPFVLGDLGPNSWAARGFAPPQKVYESFGGSTSAQTLQSGGTSSGRASHMINYVPRNDDGPNLTASQGSAQELAVTIDMPPAYAVDLRRARVSM</sequence>
<evidence type="ECO:0000313" key="4">
    <source>
        <dbReference type="Proteomes" id="UP000054270"/>
    </source>
</evidence>
<feature type="region of interest" description="Disordered" evidence="1">
    <location>
        <begin position="245"/>
        <end position="302"/>
    </location>
</feature>
<feature type="compositionally biased region" description="Low complexity" evidence="1">
    <location>
        <begin position="249"/>
        <end position="298"/>
    </location>
</feature>
<reference evidence="4" key="1">
    <citation type="submission" date="2014-04" db="EMBL/GenBank/DDBJ databases">
        <title>Evolutionary Origins and Diversification of the Mycorrhizal Mutualists.</title>
        <authorList>
            <consortium name="DOE Joint Genome Institute"/>
            <consortium name="Mycorrhizal Genomics Consortium"/>
            <person name="Kohler A."/>
            <person name="Kuo A."/>
            <person name="Nagy L.G."/>
            <person name="Floudas D."/>
            <person name="Copeland A."/>
            <person name="Barry K.W."/>
            <person name="Cichocki N."/>
            <person name="Veneault-Fourrey C."/>
            <person name="LaButti K."/>
            <person name="Lindquist E.A."/>
            <person name="Lipzen A."/>
            <person name="Lundell T."/>
            <person name="Morin E."/>
            <person name="Murat C."/>
            <person name="Riley R."/>
            <person name="Ohm R."/>
            <person name="Sun H."/>
            <person name="Tunlid A."/>
            <person name="Henrissat B."/>
            <person name="Grigoriev I.V."/>
            <person name="Hibbett D.S."/>
            <person name="Martin F."/>
        </authorList>
    </citation>
    <scope>NUCLEOTIDE SEQUENCE [LARGE SCALE GENOMIC DNA]</scope>
    <source>
        <strain evidence="4">FD-334 SS-4</strain>
    </source>
</reference>
<dbReference type="EMBL" id="KN817674">
    <property type="protein sequence ID" value="KJA14566.1"/>
    <property type="molecule type" value="Genomic_DNA"/>
</dbReference>
<accession>A0A0D2ND91</accession>
<evidence type="ECO:0000256" key="2">
    <source>
        <dbReference type="SAM" id="Phobius"/>
    </source>
</evidence>
<evidence type="ECO:0000313" key="3">
    <source>
        <dbReference type="EMBL" id="KJA14566.1"/>
    </source>
</evidence>
<feature type="transmembrane region" description="Helical" evidence="2">
    <location>
        <begin position="312"/>
        <end position="333"/>
    </location>
</feature>
<keyword evidence="2" id="KW-0472">Membrane</keyword>
<evidence type="ECO:0008006" key="5">
    <source>
        <dbReference type="Google" id="ProtNLM"/>
    </source>
</evidence>
<feature type="compositionally biased region" description="Polar residues" evidence="1">
    <location>
        <begin position="406"/>
        <end position="423"/>
    </location>
</feature>
<dbReference type="Proteomes" id="UP000054270">
    <property type="component" value="Unassembled WGS sequence"/>
</dbReference>
<feature type="region of interest" description="Disordered" evidence="1">
    <location>
        <begin position="406"/>
        <end position="444"/>
    </location>
</feature>
<protein>
    <recommendedName>
        <fullName evidence="5">Mid2 domain-containing protein</fullName>
    </recommendedName>
</protein>
<dbReference type="AlphaFoldDB" id="A0A0D2ND91"/>
<gene>
    <name evidence="3" type="ORF">HYPSUDRAFT_1071961</name>
</gene>
<name>A0A0D2ND91_HYPSF</name>
<evidence type="ECO:0000256" key="1">
    <source>
        <dbReference type="SAM" id="MobiDB-lite"/>
    </source>
</evidence>